<dbReference type="RefSeq" id="WP_007907006.1">
    <property type="nucleotide sequence ID" value="NZ_ADVG01000001.1"/>
</dbReference>
<dbReference type="Proteomes" id="UP000004508">
    <property type="component" value="Unassembled WGS sequence"/>
</dbReference>
<dbReference type="SMART" id="SM00028">
    <property type="entry name" value="TPR"/>
    <property type="match status" value="6"/>
</dbReference>
<dbReference type="SUPFAM" id="SSF47413">
    <property type="entry name" value="lambda repressor-like DNA-binding domains"/>
    <property type="match status" value="1"/>
</dbReference>
<reference evidence="2 3" key="1">
    <citation type="journal article" date="2011" name="Stand. Genomic Sci.">
        <title>Non-contiguous finished genome sequence and contextual data of the filamentous soil bacterium Ktedonobacter racemifer type strain (SOSP1-21).</title>
        <authorList>
            <person name="Chang Y.J."/>
            <person name="Land M."/>
            <person name="Hauser L."/>
            <person name="Chertkov O."/>
            <person name="Del Rio T.G."/>
            <person name="Nolan M."/>
            <person name="Copeland A."/>
            <person name="Tice H."/>
            <person name="Cheng J.F."/>
            <person name="Lucas S."/>
            <person name="Han C."/>
            <person name="Goodwin L."/>
            <person name="Pitluck S."/>
            <person name="Ivanova N."/>
            <person name="Ovchinikova G."/>
            <person name="Pati A."/>
            <person name="Chen A."/>
            <person name="Palaniappan K."/>
            <person name="Mavromatis K."/>
            <person name="Liolios K."/>
            <person name="Brettin T."/>
            <person name="Fiebig A."/>
            <person name="Rohde M."/>
            <person name="Abt B."/>
            <person name="Goker M."/>
            <person name="Detter J.C."/>
            <person name="Woyke T."/>
            <person name="Bristow J."/>
            <person name="Eisen J.A."/>
            <person name="Markowitz V."/>
            <person name="Hugenholtz P."/>
            <person name="Kyrpides N.C."/>
            <person name="Klenk H.P."/>
            <person name="Lapidus A."/>
        </authorList>
    </citation>
    <scope>NUCLEOTIDE SEQUENCE [LARGE SCALE GENOMIC DNA]</scope>
    <source>
        <strain evidence="3">DSM 44963</strain>
    </source>
</reference>
<dbReference type="InterPro" id="IPR011990">
    <property type="entry name" value="TPR-like_helical_dom_sf"/>
</dbReference>
<dbReference type="Pfam" id="PF01381">
    <property type="entry name" value="HTH_3"/>
    <property type="match status" value="1"/>
</dbReference>
<name>D6TCI4_KTERA</name>
<dbReference type="CDD" id="cd00093">
    <property type="entry name" value="HTH_XRE"/>
    <property type="match status" value="1"/>
</dbReference>
<dbReference type="Pfam" id="PF13176">
    <property type="entry name" value="TPR_7"/>
    <property type="match status" value="1"/>
</dbReference>
<dbReference type="OrthoDB" id="5621943at2"/>
<protein>
    <submittedName>
        <fullName evidence="2">Transcriptional regulator, XRE family</fullName>
    </submittedName>
</protein>
<dbReference type="PROSITE" id="PS50943">
    <property type="entry name" value="HTH_CROC1"/>
    <property type="match status" value="1"/>
</dbReference>
<dbReference type="EMBL" id="ADVG01000001">
    <property type="protein sequence ID" value="EFH90001.1"/>
    <property type="molecule type" value="Genomic_DNA"/>
</dbReference>
<proteinExistence type="predicted"/>
<dbReference type="PRINTS" id="PR00364">
    <property type="entry name" value="DISEASERSIST"/>
</dbReference>
<evidence type="ECO:0000259" key="1">
    <source>
        <dbReference type="PROSITE" id="PS50943"/>
    </source>
</evidence>
<organism evidence="2 3">
    <name type="scientific">Ktedonobacter racemifer DSM 44963</name>
    <dbReference type="NCBI Taxonomy" id="485913"/>
    <lineage>
        <taxon>Bacteria</taxon>
        <taxon>Bacillati</taxon>
        <taxon>Chloroflexota</taxon>
        <taxon>Ktedonobacteria</taxon>
        <taxon>Ktedonobacterales</taxon>
        <taxon>Ktedonobacteraceae</taxon>
        <taxon>Ktedonobacter</taxon>
    </lineage>
</organism>
<dbReference type="SMART" id="SM00530">
    <property type="entry name" value="HTH_XRE"/>
    <property type="match status" value="1"/>
</dbReference>
<accession>D6TCI4</accession>
<dbReference type="GO" id="GO:0003677">
    <property type="term" value="F:DNA binding"/>
    <property type="evidence" value="ECO:0007669"/>
    <property type="project" value="InterPro"/>
</dbReference>
<feature type="domain" description="HTH cro/C1-type" evidence="1">
    <location>
        <begin position="6"/>
        <end position="60"/>
    </location>
</feature>
<keyword evidence="3" id="KW-1185">Reference proteome</keyword>
<dbReference type="InterPro" id="IPR019734">
    <property type="entry name" value="TPR_rpt"/>
</dbReference>
<dbReference type="Pfam" id="PF00931">
    <property type="entry name" value="NB-ARC"/>
    <property type="match status" value="1"/>
</dbReference>
<dbReference type="GO" id="GO:0043531">
    <property type="term" value="F:ADP binding"/>
    <property type="evidence" value="ECO:0007669"/>
    <property type="project" value="InterPro"/>
</dbReference>
<comment type="caution">
    <text evidence="2">The sequence shown here is derived from an EMBL/GenBank/DDBJ whole genome shotgun (WGS) entry which is preliminary data.</text>
</comment>
<dbReference type="AlphaFoldDB" id="D6TCI4"/>
<dbReference type="Gene3D" id="1.25.40.10">
    <property type="entry name" value="Tetratricopeptide repeat domain"/>
    <property type="match status" value="2"/>
</dbReference>
<dbReference type="PANTHER" id="PTHR47691:SF3">
    <property type="entry name" value="HTH-TYPE TRANSCRIPTIONAL REGULATOR RV0890C-RELATED"/>
    <property type="match status" value="1"/>
</dbReference>
<gene>
    <name evidence="2" type="ORF">Krac_11596</name>
</gene>
<evidence type="ECO:0000313" key="2">
    <source>
        <dbReference type="EMBL" id="EFH90001.1"/>
    </source>
</evidence>
<dbReference type="InterPro" id="IPR010982">
    <property type="entry name" value="Lambda_DNA-bd_dom_sf"/>
</dbReference>
<dbReference type="Gene3D" id="3.40.50.300">
    <property type="entry name" value="P-loop containing nucleotide triphosphate hydrolases"/>
    <property type="match status" value="1"/>
</dbReference>
<dbReference type="STRING" id="485913.Krac_11596"/>
<sequence>MKVHPLKYERELRGWSQAKVAKAIGTTSRTVHRWEHGQGVPYPYYREKLCALFGKNTEELGLLPEKNLESMDRASSPSSLPSSSEFVQPIPSLYDPAILAAPAGESALIGRDVLLTELKQQLLAHKNWALYGLPGIGKTALAAALAADPEIQHRFHDGILWVGLGTEPNVLSLLSHWATLLGISLTHVENVSNWESWGMAVHAAIGTRCMLIVIDDAWKAEEALAFQIGGPNCAHLVTTRLPHIAVTFSGPGVVEVPQLEETDGFALLARFAPEITTQETESAYALVRSVGALPLALTLIGKYLGSQACTRQPRRLHMAITQLQDAQQRLLLSVPASLLERSPSLSPGTPLSLHATIEVSERLVSEQARFALRALSVFPAKPNSFSEALALAVTGEGTHVLDELCDAGLLECSWSDRYMLHQTIADYAKQSLTGTDAYKDVYKRWILVSVNYVETYQNDYEQLDLEVNNLLAAFDASYQLEQHQEAIRGVCAFAPFLQARGLHTVAREYLQQAYSVAKPLRDPSYIVTISSFLGEIASILGANAQAEEYLRDGLALASEHGDQVHLCRLLSSLSFLAIMRGHPAQAKAYAEEGLTIARLLGHRKPIVDLLTWLGWAAYDQQDYTLADTYYQEALPRARQINDQQALCRVLIGQGWLATALGNYAQAEAFYQEGTTIAHQLQHRFCLCLLRIGQGWLSGRQGNYAEAEAATQEALELARRMHAYELTYRSLTSLGWLAEKRGAYTEADTYYQEALILVRRHERPQLLCMVLFHLGKLRLKQQQFEAAAAFFQEMFNRVPEGDQNLIARAQSGLKQVTLIQSHQAEKRDDSPRLKADTYTQS</sequence>
<dbReference type="SUPFAM" id="SSF52540">
    <property type="entry name" value="P-loop containing nucleoside triphosphate hydrolases"/>
    <property type="match status" value="1"/>
</dbReference>
<dbReference type="InterPro" id="IPR002182">
    <property type="entry name" value="NB-ARC"/>
</dbReference>
<dbReference type="SUPFAM" id="SSF48452">
    <property type="entry name" value="TPR-like"/>
    <property type="match status" value="2"/>
</dbReference>
<dbReference type="PANTHER" id="PTHR47691">
    <property type="entry name" value="REGULATOR-RELATED"/>
    <property type="match status" value="1"/>
</dbReference>
<dbReference type="InParanoid" id="D6TCI4"/>
<dbReference type="InterPro" id="IPR001387">
    <property type="entry name" value="Cro/C1-type_HTH"/>
</dbReference>
<dbReference type="Gene3D" id="1.10.260.40">
    <property type="entry name" value="lambda repressor-like DNA-binding domains"/>
    <property type="match status" value="1"/>
</dbReference>
<dbReference type="Pfam" id="PF13424">
    <property type="entry name" value="TPR_12"/>
    <property type="match status" value="1"/>
</dbReference>
<evidence type="ECO:0000313" key="3">
    <source>
        <dbReference type="Proteomes" id="UP000004508"/>
    </source>
</evidence>
<dbReference type="eggNOG" id="COG3903">
    <property type="taxonomic scope" value="Bacteria"/>
</dbReference>
<dbReference type="InterPro" id="IPR027417">
    <property type="entry name" value="P-loop_NTPase"/>
</dbReference>
<dbReference type="eggNOG" id="COG0457">
    <property type="taxonomic scope" value="Bacteria"/>
</dbReference>